<gene>
    <name evidence="1" type="ORF">PXEA_LOCUS12039</name>
</gene>
<keyword evidence="2" id="KW-1185">Reference proteome</keyword>
<dbReference type="EMBL" id="CAAALY010037714">
    <property type="protein sequence ID" value="VEL18599.1"/>
    <property type="molecule type" value="Genomic_DNA"/>
</dbReference>
<name>A0A448WRS7_9PLAT</name>
<proteinExistence type="predicted"/>
<reference evidence="1" key="1">
    <citation type="submission" date="2018-11" db="EMBL/GenBank/DDBJ databases">
        <authorList>
            <consortium name="Pathogen Informatics"/>
        </authorList>
    </citation>
    <scope>NUCLEOTIDE SEQUENCE</scope>
</reference>
<comment type="caution">
    <text evidence="1">The sequence shown here is derived from an EMBL/GenBank/DDBJ whole genome shotgun (WGS) entry which is preliminary data.</text>
</comment>
<accession>A0A448WRS7</accession>
<evidence type="ECO:0000313" key="2">
    <source>
        <dbReference type="Proteomes" id="UP000784294"/>
    </source>
</evidence>
<protein>
    <submittedName>
        <fullName evidence="1">Uncharacterized protein</fullName>
    </submittedName>
</protein>
<dbReference type="AlphaFoldDB" id="A0A448WRS7"/>
<evidence type="ECO:0000313" key="1">
    <source>
        <dbReference type="EMBL" id="VEL18599.1"/>
    </source>
</evidence>
<dbReference type="Proteomes" id="UP000784294">
    <property type="component" value="Unassembled WGS sequence"/>
</dbReference>
<organism evidence="1 2">
    <name type="scientific">Protopolystoma xenopodis</name>
    <dbReference type="NCBI Taxonomy" id="117903"/>
    <lineage>
        <taxon>Eukaryota</taxon>
        <taxon>Metazoa</taxon>
        <taxon>Spiralia</taxon>
        <taxon>Lophotrochozoa</taxon>
        <taxon>Platyhelminthes</taxon>
        <taxon>Monogenea</taxon>
        <taxon>Polyopisthocotylea</taxon>
        <taxon>Polystomatidea</taxon>
        <taxon>Polystomatidae</taxon>
        <taxon>Protopolystoma</taxon>
    </lineage>
</organism>
<sequence length="105" mass="11999">MSWCVGKEMHAMKKWERNRSVAIRSKSSLAPTLKDMWPSLKDWPTRPSGVSPIRHLVRASARRRSTFHVLVSCQTLKASVASILYCRLTDGLQRNFSSSSTYYLP</sequence>